<dbReference type="AlphaFoldDB" id="A0A915KQI5"/>
<accession>A0A915KQI5</accession>
<evidence type="ECO:0000313" key="3">
    <source>
        <dbReference type="WBParaSite" id="nRc.2.0.1.t41011-RA"/>
    </source>
</evidence>
<dbReference type="Proteomes" id="UP000887565">
    <property type="component" value="Unplaced"/>
</dbReference>
<dbReference type="GO" id="GO:0006886">
    <property type="term" value="P:intracellular protein transport"/>
    <property type="evidence" value="ECO:0007669"/>
    <property type="project" value="InterPro"/>
</dbReference>
<evidence type="ECO:0000259" key="1">
    <source>
        <dbReference type="Pfam" id="PF06957"/>
    </source>
</evidence>
<name>A0A915KQI5_ROMCU</name>
<dbReference type="WBParaSite" id="nRc.2.0.1.t41011-RA">
    <property type="protein sequence ID" value="nRc.2.0.1.t41011-RA"/>
    <property type="gene ID" value="nRc.2.0.1.g41011"/>
</dbReference>
<proteinExistence type="predicted"/>
<dbReference type="Pfam" id="PF06957">
    <property type="entry name" value="COPI_C"/>
    <property type="match status" value="1"/>
</dbReference>
<evidence type="ECO:0000313" key="2">
    <source>
        <dbReference type="Proteomes" id="UP000887565"/>
    </source>
</evidence>
<reference evidence="3" key="1">
    <citation type="submission" date="2022-11" db="UniProtKB">
        <authorList>
            <consortium name="WormBaseParasite"/>
        </authorList>
    </citation>
    <scope>IDENTIFICATION</scope>
</reference>
<keyword evidence="2" id="KW-1185">Reference proteome</keyword>
<protein>
    <submittedName>
        <fullName evidence="3">Coatomer alpha subunit C-terminal domain-containing protein</fullName>
    </submittedName>
</protein>
<organism evidence="2 3">
    <name type="scientific">Romanomermis culicivorax</name>
    <name type="common">Nematode worm</name>
    <dbReference type="NCBI Taxonomy" id="13658"/>
    <lineage>
        <taxon>Eukaryota</taxon>
        <taxon>Metazoa</taxon>
        <taxon>Ecdysozoa</taxon>
        <taxon>Nematoda</taxon>
        <taxon>Enoplea</taxon>
        <taxon>Dorylaimia</taxon>
        <taxon>Mermithida</taxon>
        <taxon>Mermithoidea</taxon>
        <taxon>Mermithidae</taxon>
        <taxon>Romanomermis</taxon>
    </lineage>
</organism>
<sequence length="114" mass="12571">MSALLVVQFVDLHGNFLTQLAINRVPNTYDVSQQKASLTKSVNDQQKLNYDEHNPFTVCSQTFVPLYRGKACVKCPFCSATYAPQFSSTLCQICNVAEIGKDCAGLKISAAQFK</sequence>
<dbReference type="GO" id="GO:0030126">
    <property type="term" value="C:COPI vesicle coat"/>
    <property type="evidence" value="ECO:0007669"/>
    <property type="project" value="InterPro"/>
</dbReference>
<dbReference type="GO" id="GO:0016192">
    <property type="term" value="P:vesicle-mediated transport"/>
    <property type="evidence" value="ECO:0007669"/>
    <property type="project" value="InterPro"/>
</dbReference>
<dbReference type="InterPro" id="IPR010714">
    <property type="entry name" value="Coatomer_asu_C"/>
</dbReference>
<dbReference type="GO" id="GO:0005198">
    <property type="term" value="F:structural molecule activity"/>
    <property type="evidence" value="ECO:0007669"/>
    <property type="project" value="InterPro"/>
</dbReference>
<feature type="domain" description="Coatomer alpha subunit C-terminal" evidence="1">
    <location>
        <begin position="39"/>
        <end position="114"/>
    </location>
</feature>